<dbReference type="Gene3D" id="3.40.50.300">
    <property type="entry name" value="P-loop containing nucleotide triphosphate hydrolases"/>
    <property type="match status" value="1"/>
</dbReference>
<evidence type="ECO:0000256" key="6">
    <source>
        <dbReference type="SAM" id="MobiDB-lite"/>
    </source>
</evidence>
<evidence type="ECO:0000256" key="1">
    <source>
        <dbReference type="ARBA" id="ARBA00005417"/>
    </source>
</evidence>
<dbReference type="PROSITE" id="PS00211">
    <property type="entry name" value="ABC_TRANSPORTER_1"/>
    <property type="match status" value="1"/>
</dbReference>
<keyword evidence="3" id="KW-0547">Nucleotide-binding</keyword>
<keyword evidence="9" id="KW-1185">Reference proteome</keyword>
<dbReference type="Pfam" id="PF00005">
    <property type="entry name" value="ABC_tran"/>
    <property type="match status" value="1"/>
</dbReference>
<feature type="compositionally biased region" description="Basic and acidic residues" evidence="6">
    <location>
        <begin position="1"/>
        <end position="11"/>
    </location>
</feature>
<dbReference type="InterPro" id="IPR003593">
    <property type="entry name" value="AAA+_ATPase"/>
</dbReference>
<dbReference type="AlphaFoldDB" id="A0A2V1K4G3"/>
<dbReference type="GO" id="GO:0005524">
    <property type="term" value="F:ATP binding"/>
    <property type="evidence" value="ECO:0007669"/>
    <property type="project" value="UniProtKB-KW"/>
</dbReference>
<comment type="caution">
    <text evidence="8">The sequence shown here is derived from an EMBL/GenBank/DDBJ whole genome shotgun (WGS) entry which is preliminary data.</text>
</comment>
<dbReference type="Pfam" id="PF00571">
    <property type="entry name" value="CBS"/>
    <property type="match status" value="1"/>
</dbReference>
<dbReference type="InterPro" id="IPR046342">
    <property type="entry name" value="CBS_dom_sf"/>
</dbReference>
<protein>
    <recommendedName>
        <fullName evidence="5">ABC-type quaternary amine transporter</fullName>
        <ecNumber evidence="5">7.6.2.9</ecNumber>
    </recommendedName>
</protein>
<accession>A0A2V1K4G3</accession>
<feature type="compositionally biased region" description="Low complexity" evidence="6">
    <location>
        <begin position="441"/>
        <end position="450"/>
    </location>
</feature>
<dbReference type="InterPro" id="IPR003439">
    <property type="entry name" value="ABC_transporter-like_ATP-bd"/>
</dbReference>
<proteinExistence type="inferred from homology"/>
<organism evidence="8 9">
    <name type="scientific">Ancrocorticia populi</name>
    <dbReference type="NCBI Taxonomy" id="2175228"/>
    <lineage>
        <taxon>Bacteria</taxon>
        <taxon>Bacillati</taxon>
        <taxon>Actinomycetota</taxon>
        <taxon>Actinomycetes</taxon>
        <taxon>Actinomycetales</taxon>
        <taxon>Actinomycetaceae</taxon>
        <taxon>Ancrocorticia</taxon>
    </lineage>
</organism>
<keyword evidence="2" id="KW-0813">Transport</keyword>
<comment type="similarity">
    <text evidence="1">Belongs to the ABC transporter superfamily.</text>
</comment>
<dbReference type="EC" id="7.6.2.9" evidence="5"/>
<name>A0A2V1K4G3_9ACTO</name>
<dbReference type="GO" id="GO:0015418">
    <property type="term" value="F:ABC-type quaternary ammonium compound transporting activity"/>
    <property type="evidence" value="ECO:0007669"/>
    <property type="project" value="UniProtKB-EC"/>
</dbReference>
<evidence type="ECO:0000313" key="8">
    <source>
        <dbReference type="EMBL" id="PWF25980.1"/>
    </source>
</evidence>
<dbReference type="RefSeq" id="WP_109093807.1">
    <property type="nucleotide sequence ID" value="NZ_QETB01000004.1"/>
</dbReference>
<dbReference type="EMBL" id="QETB01000004">
    <property type="protein sequence ID" value="PWF25980.1"/>
    <property type="molecule type" value="Genomic_DNA"/>
</dbReference>
<dbReference type="SUPFAM" id="SSF52540">
    <property type="entry name" value="P-loop containing nucleoside triphosphate hydrolases"/>
    <property type="match status" value="1"/>
</dbReference>
<dbReference type="InterPro" id="IPR000644">
    <property type="entry name" value="CBS_dom"/>
</dbReference>
<dbReference type="Gene3D" id="3.10.580.10">
    <property type="entry name" value="CBS-domain"/>
    <property type="match status" value="1"/>
</dbReference>
<evidence type="ECO:0000256" key="2">
    <source>
        <dbReference type="ARBA" id="ARBA00022448"/>
    </source>
</evidence>
<dbReference type="InterPro" id="IPR017871">
    <property type="entry name" value="ABC_transporter-like_CS"/>
</dbReference>
<feature type="region of interest" description="Disordered" evidence="6">
    <location>
        <begin position="398"/>
        <end position="468"/>
    </location>
</feature>
<dbReference type="SMART" id="SM00382">
    <property type="entry name" value="AAA"/>
    <property type="match status" value="1"/>
</dbReference>
<dbReference type="Proteomes" id="UP000245283">
    <property type="component" value="Unassembled WGS sequence"/>
</dbReference>
<keyword evidence="4" id="KW-0067">ATP-binding</keyword>
<dbReference type="PANTHER" id="PTHR43117:SF4">
    <property type="entry name" value="OSMOPROTECTANT IMPORT ATP-BINDING PROTEIN OSMV"/>
    <property type="match status" value="1"/>
</dbReference>
<evidence type="ECO:0000256" key="4">
    <source>
        <dbReference type="ARBA" id="ARBA00022840"/>
    </source>
</evidence>
<evidence type="ECO:0000313" key="9">
    <source>
        <dbReference type="Proteomes" id="UP000245283"/>
    </source>
</evidence>
<dbReference type="InterPro" id="IPR027417">
    <property type="entry name" value="P-loop_NTPase"/>
</dbReference>
<gene>
    <name evidence="8" type="ORF">DD236_07695</name>
</gene>
<feature type="region of interest" description="Disordered" evidence="6">
    <location>
        <begin position="1"/>
        <end position="27"/>
    </location>
</feature>
<reference evidence="9" key="1">
    <citation type="submission" date="2018-05" db="EMBL/GenBank/DDBJ databases">
        <authorList>
            <person name="Li Y."/>
        </authorList>
    </citation>
    <scope>NUCLEOTIDE SEQUENCE [LARGE SCALE GENOMIC DNA]</scope>
    <source>
        <strain evidence="9">sk1b4</strain>
    </source>
</reference>
<feature type="domain" description="ABC transporter" evidence="7">
    <location>
        <begin position="32"/>
        <end position="269"/>
    </location>
</feature>
<dbReference type="GO" id="GO:0016887">
    <property type="term" value="F:ATP hydrolysis activity"/>
    <property type="evidence" value="ECO:0007669"/>
    <property type="project" value="InterPro"/>
</dbReference>
<dbReference type="OrthoDB" id="9802264at2"/>
<evidence type="ECO:0000259" key="7">
    <source>
        <dbReference type="PROSITE" id="PS50893"/>
    </source>
</evidence>
<evidence type="ECO:0000256" key="3">
    <source>
        <dbReference type="ARBA" id="ARBA00022741"/>
    </source>
</evidence>
<feature type="region of interest" description="Disordered" evidence="6">
    <location>
        <begin position="328"/>
        <end position="347"/>
    </location>
</feature>
<dbReference type="SUPFAM" id="SSF54631">
    <property type="entry name" value="CBS-domain pair"/>
    <property type="match status" value="1"/>
</dbReference>
<evidence type="ECO:0000256" key="5">
    <source>
        <dbReference type="ARBA" id="ARBA00066388"/>
    </source>
</evidence>
<sequence>MSHTEENKTVEGHVGASSAPSPDSGDQAGRAILLEHITKQYSRKGLPAVDDITMEIPSGELVTFVGPSGCGKTTTLKMINRLIEPTSGRITIGDRDVMAMNADKLRREIGYVIQGGGLLPHMTVGANIALVPKMLHWDKERIDERVEELMDLIALDSDTYKDRYPRELSGGQQQRIGVARALAADPPVLLMDEPFGAVDPLTRQGLQDSLLEIQASLHKTIVLVTHDFDEALKLGDRIAIMSEGAHVVQYDTPERLLAAPANDFVEGFIGGGAGLKQLTLNRVTDAELWPAVTCSPGEDAREVLGRMKEAGGHKHVVVVDERNRPLSWPSRQKVERMDTIPGTKDPGLATVSEESSLTDALNSMLVSNAGAALITGRRRTFKGVITVEVVMDAISRLRTVEPEEDGGPVGGNGEDPEHYDEDPGSIGEAPTSEIEDDDSAADGSAAAASENDSDAQVPSALSGGDDEQ</sequence>
<dbReference type="FunFam" id="3.40.50.300:FF:000425">
    <property type="entry name" value="Probable ABC transporter, ATP-binding subunit"/>
    <property type="match status" value="1"/>
</dbReference>
<dbReference type="PROSITE" id="PS50893">
    <property type="entry name" value="ABC_TRANSPORTER_2"/>
    <property type="match status" value="1"/>
</dbReference>
<dbReference type="PANTHER" id="PTHR43117">
    <property type="entry name" value="OSMOPROTECTANT IMPORT ATP-BINDING PROTEIN OSMV"/>
    <property type="match status" value="1"/>
</dbReference>